<proteinExistence type="predicted"/>
<gene>
    <name evidence="1" type="ORF">BDV27DRAFT_165268</name>
</gene>
<dbReference type="RefSeq" id="XP_031926806.1">
    <property type="nucleotide sequence ID" value="XM_032073884.1"/>
</dbReference>
<protein>
    <recommendedName>
        <fullName evidence="3">Serine protein kinase</fullName>
    </recommendedName>
</protein>
<organism evidence="1 2">
    <name type="scientific">Aspergillus caelatus</name>
    <dbReference type="NCBI Taxonomy" id="61420"/>
    <lineage>
        <taxon>Eukaryota</taxon>
        <taxon>Fungi</taxon>
        <taxon>Dikarya</taxon>
        <taxon>Ascomycota</taxon>
        <taxon>Pezizomycotina</taxon>
        <taxon>Eurotiomycetes</taxon>
        <taxon>Eurotiomycetidae</taxon>
        <taxon>Eurotiales</taxon>
        <taxon>Aspergillaceae</taxon>
        <taxon>Aspergillus</taxon>
        <taxon>Aspergillus subgen. Circumdati</taxon>
    </lineage>
</organism>
<keyword evidence="2" id="KW-1185">Reference proteome</keyword>
<evidence type="ECO:0000313" key="1">
    <source>
        <dbReference type="EMBL" id="KAE8363725.1"/>
    </source>
</evidence>
<dbReference type="Proteomes" id="UP000326268">
    <property type="component" value="Unassembled WGS sequence"/>
</dbReference>
<reference evidence="1 2" key="1">
    <citation type="submission" date="2019-04" db="EMBL/GenBank/DDBJ databases">
        <title>Friends and foes A comparative genomics studyof 23 Aspergillus species from section Flavi.</title>
        <authorList>
            <consortium name="DOE Joint Genome Institute"/>
            <person name="Kjaerbolling I."/>
            <person name="Vesth T."/>
            <person name="Frisvad J.C."/>
            <person name="Nybo J.L."/>
            <person name="Theobald S."/>
            <person name="Kildgaard S."/>
            <person name="Isbrandt T."/>
            <person name="Kuo A."/>
            <person name="Sato A."/>
            <person name="Lyhne E.K."/>
            <person name="Kogle M.E."/>
            <person name="Wiebenga A."/>
            <person name="Kun R.S."/>
            <person name="Lubbers R.J."/>
            <person name="Makela M.R."/>
            <person name="Barry K."/>
            <person name="Chovatia M."/>
            <person name="Clum A."/>
            <person name="Daum C."/>
            <person name="Haridas S."/>
            <person name="He G."/>
            <person name="LaButti K."/>
            <person name="Lipzen A."/>
            <person name="Mondo S."/>
            <person name="Riley R."/>
            <person name="Salamov A."/>
            <person name="Simmons B.A."/>
            <person name="Magnuson J.K."/>
            <person name="Henrissat B."/>
            <person name="Mortensen U.H."/>
            <person name="Larsen T.O."/>
            <person name="Devries R.P."/>
            <person name="Grigoriev I.V."/>
            <person name="Machida M."/>
            <person name="Baker S.E."/>
            <person name="Andersen M.R."/>
        </authorList>
    </citation>
    <scope>NUCLEOTIDE SEQUENCE [LARGE SCALE GENOMIC DNA]</scope>
    <source>
        <strain evidence="1 2">CBS 763.97</strain>
    </source>
</reference>
<sequence length="935" mass="103689">MPAKPLPDPDTVKYPLSDSQLLLSVSEDSHSPEASIKTPYALYVEQFSLTGDLKAENQHDPPGNRFGIFASELYGPEVTPKGCKIAISGKAGDGNHPDGYNGGNLQIYVEHIDPSAAEKISFYSDGGAGLNRDAVTGQETGPAGGNGGNGGKITVIMSSKFQEAFEVCVGLYKKLQDEKQVWPRDLQSDAALLVALVNQKEIGKAVKLPDSVKTKESMLKTSRETIQNDIYELFDNLQTARNNLTGTIRQHISVHGGLYGIGGMGTKARGPPGAPGKVEVAPQVYRLDQKDKVLDGNVCFAHPTQCRMLLDMGNLLWFCGSKVDKARASVIFIRLARRLAFLGVSEKEAKISQIKLAQAYRDVEPSLYILSNGDKTQEPISFSLLRGIKNEAEANLASLLSGNNSYGKSQENVPRGSFKFYEGAIRPMIETLEKAEKTYLTFLRGEMDVQQKKEAIRDRQTKCTFRKGLADDQIKEEKNDLTDNFDRIQVSDQSIKPAKESLLREFEKVKDKIKLSTSVSFDDLMSALSQIIFVHGSAPMVILQGTNLANTALTKLESDSGIKVERKLLLREVKDVSGTIDGLGEGFKVLKDGGVDFNDPGATKLCVAAAETEKLLGEFHNVLGDDMVKEVKKRFDDYIEIVQQRNTAVLGYTKAVSLLIKCQTELDSLAVEQIDISRQQYDELGADHPTMTAFMKKLYTNSIHTTQNWLHTMQLAYQFVALDKENYIGKAMEGFKFSQFNASTLENVYIKLSTQYNSYKESMGRDPQTYKELPYTIPDRYVRSIKLGGTDGVVRTVPIPVVPPTGTPNPFDGMIDIRLLKVRVFLDGAKTSNGYLDITLKHQGTETILNRDHTRFDFQHAPLPVRFKYNMKNPHYPDHDTVDGDIGSATDETYSKVGPFTNWTIQILPQHNPGLDLSDVTAARFEFCFNFYATT</sequence>
<dbReference type="EMBL" id="ML737668">
    <property type="protein sequence ID" value="KAE8363725.1"/>
    <property type="molecule type" value="Genomic_DNA"/>
</dbReference>
<accession>A0A5N7A219</accession>
<evidence type="ECO:0008006" key="3">
    <source>
        <dbReference type="Google" id="ProtNLM"/>
    </source>
</evidence>
<dbReference type="GeneID" id="43658330"/>
<dbReference type="OrthoDB" id="10016792at2759"/>
<dbReference type="AlphaFoldDB" id="A0A5N7A219"/>
<name>A0A5N7A219_9EURO</name>
<evidence type="ECO:0000313" key="2">
    <source>
        <dbReference type="Proteomes" id="UP000326268"/>
    </source>
</evidence>